<evidence type="ECO:0000313" key="2">
    <source>
        <dbReference type="Proteomes" id="UP001575105"/>
    </source>
</evidence>
<proteinExistence type="predicted"/>
<dbReference type="PANTHER" id="PTHR38075">
    <property type="entry name" value="DUF4139 DOMAIN-CONTAINING PROTEIN"/>
    <property type="match status" value="1"/>
</dbReference>
<keyword evidence="2" id="KW-1185">Reference proteome</keyword>
<evidence type="ECO:0000313" key="1">
    <source>
        <dbReference type="EMBL" id="MFA9477071.1"/>
    </source>
</evidence>
<gene>
    <name evidence="1" type="ORF">ACERK3_02065</name>
</gene>
<comment type="caution">
    <text evidence="1">The sequence shown here is derived from an EMBL/GenBank/DDBJ whole genome shotgun (WGS) entry which is preliminary data.</text>
</comment>
<dbReference type="EMBL" id="JBGUBD010000001">
    <property type="protein sequence ID" value="MFA9477071.1"/>
    <property type="molecule type" value="Genomic_DNA"/>
</dbReference>
<sequence length="412" mass="46566">MPHARPLYQATLALLALAFLAAPMVEARIRLITLPPRERVEIQLDHDNATLVEEERIVPLIEGVNQIDFAWAGTRIDPGTIVFRVLGPADGDDLDATVLSVSYPPGENALVWHVAATAAGSVRVRISYLLGRLDRSFNYRAVAEHDEQSLTLAQYVRVQNLAGETFGDSEIHVGVGDTFTRPIGLNETREMLIERYVNVPVRKTYTADLATFGYLHEQRQQLRVPMHYILTNNADHNLGREPLPPGKVRIFQKDRPDADATTAFLGEDWGEFTPIDDEMALYLGVAQDVAVRRNIIKREREQVTGNLSHFQVVVRYEIENFKDEPVTLRVAEDIEKLAQEVGLNSSQPREWVIDAATTFDDEPLADESSHERVMFEAELSARAGDQAEKVVHELHLTFRNEWELPVRPLPRR</sequence>
<reference evidence="1 2" key="1">
    <citation type="submission" date="2024-08" db="EMBL/GenBank/DDBJ databases">
        <title>Whole-genome sequencing of halo(alkali)philic microorganisms from hypersaline lakes.</title>
        <authorList>
            <person name="Sorokin D.Y."/>
            <person name="Merkel A.Y."/>
            <person name="Messina E."/>
            <person name="Yakimov M."/>
        </authorList>
    </citation>
    <scope>NUCLEOTIDE SEQUENCE [LARGE SCALE GENOMIC DNA]</scope>
    <source>
        <strain evidence="1 2">AB-hyl4</strain>
    </source>
</reference>
<dbReference type="Proteomes" id="UP001575105">
    <property type="component" value="Unassembled WGS sequence"/>
</dbReference>
<name>A0ABV4U2R3_9BACT</name>
<dbReference type="RefSeq" id="WP_425343993.1">
    <property type="nucleotide sequence ID" value="NZ_JBGUBD010000001.1"/>
</dbReference>
<organism evidence="1 2">
    <name type="scientific">Natronomicrosphaera hydrolytica</name>
    <dbReference type="NCBI Taxonomy" id="3242702"/>
    <lineage>
        <taxon>Bacteria</taxon>
        <taxon>Pseudomonadati</taxon>
        <taxon>Planctomycetota</taxon>
        <taxon>Phycisphaerae</taxon>
        <taxon>Phycisphaerales</taxon>
        <taxon>Phycisphaeraceae</taxon>
        <taxon>Natronomicrosphaera</taxon>
    </lineage>
</organism>
<evidence type="ECO:0008006" key="3">
    <source>
        <dbReference type="Google" id="ProtNLM"/>
    </source>
</evidence>
<accession>A0ABV4U2R3</accession>
<protein>
    <recommendedName>
        <fullName evidence="3">DUF4139 domain-containing protein</fullName>
    </recommendedName>
</protein>
<dbReference type="PANTHER" id="PTHR38075:SF1">
    <property type="entry name" value="DUF4139 DOMAIN-CONTAINING PROTEIN"/>
    <property type="match status" value="1"/>
</dbReference>